<dbReference type="Proteomes" id="UP000712600">
    <property type="component" value="Unassembled WGS sequence"/>
</dbReference>
<name>A0A8S9PVR9_BRACR</name>
<sequence length="137" mass="15895">MMFFEESVPASNGALETDALDVACQGDTTSYHNTGQQWLMEHGISRSSKQSSTLQENSGILTDIPTENKILGISRRISEDILRKHKIWFPHNFIGIYRRNSEKISIRRNILMEYRREMYSSEKTDEFRGYIIAVGRF</sequence>
<reference evidence="1" key="1">
    <citation type="submission" date="2019-12" db="EMBL/GenBank/DDBJ databases">
        <title>Genome sequencing and annotation of Brassica cretica.</title>
        <authorList>
            <person name="Studholme D.J."/>
            <person name="Sarris P."/>
        </authorList>
    </citation>
    <scope>NUCLEOTIDE SEQUENCE</scope>
    <source>
        <strain evidence="1">PFS-109/04</strain>
        <tissue evidence="1">Leaf</tissue>
    </source>
</reference>
<accession>A0A8S9PVR9</accession>
<proteinExistence type="predicted"/>
<comment type="caution">
    <text evidence="1">The sequence shown here is derived from an EMBL/GenBank/DDBJ whole genome shotgun (WGS) entry which is preliminary data.</text>
</comment>
<organism evidence="1 2">
    <name type="scientific">Brassica cretica</name>
    <name type="common">Mustard</name>
    <dbReference type="NCBI Taxonomy" id="69181"/>
    <lineage>
        <taxon>Eukaryota</taxon>
        <taxon>Viridiplantae</taxon>
        <taxon>Streptophyta</taxon>
        <taxon>Embryophyta</taxon>
        <taxon>Tracheophyta</taxon>
        <taxon>Spermatophyta</taxon>
        <taxon>Magnoliopsida</taxon>
        <taxon>eudicotyledons</taxon>
        <taxon>Gunneridae</taxon>
        <taxon>Pentapetalae</taxon>
        <taxon>rosids</taxon>
        <taxon>malvids</taxon>
        <taxon>Brassicales</taxon>
        <taxon>Brassicaceae</taxon>
        <taxon>Brassiceae</taxon>
        <taxon>Brassica</taxon>
    </lineage>
</organism>
<evidence type="ECO:0000313" key="1">
    <source>
        <dbReference type="EMBL" id="KAF3526155.1"/>
    </source>
</evidence>
<dbReference type="EMBL" id="QGKX02001347">
    <property type="protein sequence ID" value="KAF3526155.1"/>
    <property type="molecule type" value="Genomic_DNA"/>
</dbReference>
<protein>
    <submittedName>
        <fullName evidence="1">Uncharacterized protein</fullName>
    </submittedName>
</protein>
<evidence type="ECO:0000313" key="2">
    <source>
        <dbReference type="Proteomes" id="UP000712600"/>
    </source>
</evidence>
<dbReference type="AlphaFoldDB" id="A0A8S9PVR9"/>
<gene>
    <name evidence="1" type="ORF">F2Q69_00047780</name>
</gene>